<gene>
    <name evidence="1" type="ORF">Plec18167_007636</name>
</gene>
<comment type="caution">
    <text evidence="1">The sequence shown here is derived from an EMBL/GenBank/DDBJ whole genome shotgun (WGS) entry which is preliminary data.</text>
</comment>
<evidence type="ECO:0000313" key="1">
    <source>
        <dbReference type="EMBL" id="KAL1870118.1"/>
    </source>
</evidence>
<reference evidence="1 2" key="1">
    <citation type="journal article" date="2024" name="IMA Fungus">
        <title>IMA Genome - F19 : A genome assembly and annotation guide to empower mycologists, including annotated draft genome sequences of Ceratocystis pirilliformis, Diaporthe australafricana, Fusarium ophioides, Paecilomyces lecythidis, and Sporothrix stenoceras.</title>
        <authorList>
            <person name="Aylward J."/>
            <person name="Wilson A.M."/>
            <person name="Visagie C.M."/>
            <person name="Spraker J."/>
            <person name="Barnes I."/>
            <person name="Buitendag C."/>
            <person name="Ceriani C."/>
            <person name="Del Mar Angel L."/>
            <person name="du Plessis D."/>
            <person name="Fuchs T."/>
            <person name="Gasser K."/>
            <person name="Kramer D."/>
            <person name="Li W."/>
            <person name="Munsamy K."/>
            <person name="Piso A."/>
            <person name="Price J.L."/>
            <person name="Sonnekus B."/>
            <person name="Thomas C."/>
            <person name="van der Nest A."/>
            <person name="van Dijk A."/>
            <person name="van Heerden A."/>
            <person name="van Vuuren N."/>
            <person name="Yilmaz N."/>
            <person name="Duong T.A."/>
            <person name="van der Merwe N.A."/>
            <person name="Wingfield M.J."/>
            <person name="Wingfield B.D."/>
        </authorList>
    </citation>
    <scope>NUCLEOTIDE SEQUENCE [LARGE SCALE GENOMIC DNA]</scope>
    <source>
        <strain evidence="1 2">CMW 18167</strain>
    </source>
</reference>
<dbReference type="EMBL" id="JAVDPF010000032">
    <property type="protein sequence ID" value="KAL1870118.1"/>
    <property type="molecule type" value="Genomic_DNA"/>
</dbReference>
<dbReference type="PANTHER" id="PTHR47425:SF2">
    <property type="entry name" value="FARB-RELATED"/>
    <property type="match status" value="1"/>
</dbReference>
<proteinExistence type="predicted"/>
<dbReference type="Proteomes" id="UP001583193">
    <property type="component" value="Unassembled WGS sequence"/>
</dbReference>
<dbReference type="InterPro" id="IPR052761">
    <property type="entry name" value="Fungal_Detox/Toxin_TFs"/>
</dbReference>
<accession>A0ABR3X346</accession>
<keyword evidence="2" id="KW-1185">Reference proteome</keyword>
<name>A0ABR3X346_9EURO</name>
<sequence>MARKREVIELEEDTTPTANLEIQPKRCLRLLGTKEVPWSLPLANMVATVQELLDPTFEYNIMDCDDDDDDLNDTFLRRLKGPPDYLLPEDMAYLKSKGALSIPTPPLRNELLRCYIRWVHNFMPLLNLSELLGTTTYERAESNLSLLVFQAVMFAGSSFADLRLLRAAGFSSRREAQRTLFMKAKV</sequence>
<protein>
    <submittedName>
        <fullName evidence="1">Uncharacterized protein</fullName>
    </submittedName>
</protein>
<evidence type="ECO:0000313" key="2">
    <source>
        <dbReference type="Proteomes" id="UP001583193"/>
    </source>
</evidence>
<organism evidence="1 2">
    <name type="scientific">Paecilomyces lecythidis</name>
    <dbReference type="NCBI Taxonomy" id="3004212"/>
    <lineage>
        <taxon>Eukaryota</taxon>
        <taxon>Fungi</taxon>
        <taxon>Dikarya</taxon>
        <taxon>Ascomycota</taxon>
        <taxon>Pezizomycotina</taxon>
        <taxon>Eurotiomycetes</taxon>
        <taxon>Eurotiomycetidae</taxon>
        <taxon>Eurotiales</taxon>
        <taxon>Thermoascaceae</taxon>
        <taxon>Paecilomyces</taxon>
    </lineage>
</organism>
<dbReference type="PANTHER" id="PTHR47425">
    <property type="entry name" value="FARB-RELATED"/>
    <property type="match status" value="1"/>
</dbReference>